<comment type="caution">
    <text evidence="1">The sequence shown here is derived from an EMBL/GenBank/DDBJ whole genome shotgun (WGS) entry which is preliminary data.</text>
</comment>
<protein>
    <submittedName>
        <fullName evidence="1">Nucleic acid-binding protein</fullName>
    </submittedName>
</protein>
<evidence type="ECO:0000313" key="1">
    <source>
        <dbReference type="EMBL" id="MCT7968330.1"/>
    </source>
</evidence>
<dbReference type="InterPro" id="IPR039018">
    <property type="entry name" value="VapC20-like"/>
</dbReference>
<sequence length="112" mass="12921">MKRVFGDTFYWIALLNPRDNWHQAALNYAHNYPKVPIITTDGVIDEILAYAAYKGSLMRQKGLAMCLQMRREQTIEVIAYTPEIRELGLSLYGQRLDKGYSLTDCISMIVMK</sequence>
<proteinExistence type="predicted"/>
<dbReference type="RefSeq" id="WP_368007857.1">
    <property type="nucleotide sequence ID" value="NZ_JAMXFF010000030.1"/>
</dbReference>
<name>A0ABT2MUA3_9CYAN</name>
<dbReference type="EMBL" id="JAMXFF010000030">
    <property type="protein sequence ID" value="MCT7968330.1"/>
    <property type="molecule type" value="Genomic_DNA"/>
</dbReference>
<accession>A0ABT2MUA3</accession>
<dbReference type="PANTHER" id="PTHR42188">
    <property type="entry name" value="23S RRNA-SPECIFIC ENDONUCLEASE VAPC20"/>
    <property type="match status" value="1"/>
</dbReference>
<reference evidence="1 2" key="1">
    <citation type="journal article" date="2022" name="Front. Microbiol.">
        <title>High genomic differentiation and limited gene flow indicate recent cryptic speciation within the genus Laspinema (cyanobacteria).</title>
        <authorList>
            <person name="Stanojkovic A."/>
            <person name="Skoupy S."/>
            <person name="Skaloud P."/>
            <person name="Dvorak P."/>
        </authorList>
    </citation>
    <scope>NUCLEOTIDE SEQUENCE [LARGE SCALE GENOMIC DNA]</scope>
    <source>
        <strain evidence="1 2">D2a</strain>
    </source>
</reference>
<evidence type="ECO:0000313" key="2">
    <source>
        <dbReference type="Proteomes" id="UP001525890"/>
    </source>
</evidence>
<keyword evidence="2" id="KW-1185">Reference proteome</keyword>
<dbReference type="SUPFAM" id="SSF88723">
    <property type="entry name" value="PIN domain-like"/>
    <property type="match status" value="1"/>
</dbReference>
<dbReference type="PANTHER" id="PTHR42188:SF1">
    <property type="entry name" value="23S RRNA-SPECIFIC ENDONUCLEASE VAPC20"/>
    <property type="match status" value="1"/>
</dbReference>
<dbReference type="Gene3D" id="3.40.50.1010">
    <property type="entry name" value="5'-nuclease"/>
    <property type="match status" value="1"/>
</dbReference>
<organism evidence="1 2">
    <name type="scientific">Laspinema palackyanum D2a</name>
    <dbReference type="NCBI Taxonomy" id="2953684"/>
    <lineage>
        <taxon>Bacteria</taxon>
        <taxon>Bacillati</taxon>
        <taxon>Cyanobacteriota</taxon>
        <taxon>Cyanophyceae</taxon>
        <taxon>Oscillatoriophycideae</taxon>
        <taxon>Oscillatoriales</taxon>
        <taxon>Laspinemataceae</taxon>
        <taxon>Laspinema</taxon>
        <taxon>Laspinema palackyanum</taxon>
    </lineage>
</organism>
<dbReference type="InterPro" id="IPR029060">
    <property type="entry name" value="PIN-like_dom_sf"/>
</dbReference>
<dbReference type="Proteomes" id="UP001525890">
    <property type="component" value="Unassembled WGS sequence"/>
</dbReference>
<gene>
    <name evidence="1" type="ORF">NG799_18625</name>
</gene>